<keyword evidence="2" id="KW-0472">Membrane</keyword>
<proteinExistence type="predicted"/>
<accession>A0A506Y7X0</accession>
<dbReference type="OrthoDB" id="3818356at2"/>
<dbReference type="AlphaFoldDB" id="A0A506Y7X0"/>
<protein>
    <recommendedName>
        <fullName evidence="5">DUF4878 domain-containing protein</fullName>
    </recommendedName>
</protein>
<evidence type="ECO:0000313" key="3">
    <source>
        <dbReference type="EMBL" id="TPW77610.1"/>
    </source>
</evidence>
<name>A0A506Y7X0_9MICO</name>
<dbReference type="EMBL" id="VHQG01000001">
    <property type="protein sequence ID" value="TPW77610.1"/>
    <property type="molecule type" value="Genomic_DNA"/>
</dbReference>
<evidence type="ECO:0000313" key="4">
    <source>
        <dbReference type="Proteomes" id="UP000316252"/>
    </source>
</evidence>
<feature type="compositionally biased region" description="Low complexity" evidence="1">
    <location>
        <begin position="45"/>
        <end position="58"/>
    </location>
</feature>
<feature type="compositionally biased region" description="Gly residues" evidence="1">
    <location>
        <begin position="178"/>
        <end position="187"/>
    </location>
</feature>
<comment type="caution">
    <text evidence="3">The sequence shown here is derived from an EMBL/GenBank/DDBJ whole genome shotgun (WGS) entry which is preliminary data.</text>
</comment>
<feature type="compositionally biased region" description="Polar residues" evidence="1">
    <location>
        <begin position="153"/>
        <end position="174"/>
    </location>
</feature>
<reference evidence="3 4" key="1">
    <citation type="submission" date="2019-06" db="EMBL/GenBank/DDBJ databases">
        <authorList>
            <person name="Li F."/>
        </authorList>
    </citation>
    <scope>NUCLEOTIDE SEQUENCE [LARGE SCALE GENOMIC DNA]</scope>
    <source>
        <strain evidence="3 4">10F1D-1</strain>
    </source>
</reference>
<keyword evidence="2" id="KW-0812">Transmembrane</keyword>
<keyword evidence="4" id="KW-1185">Reference proteome</keyword>
<dbReference type="RefSeq" id="WP_141162138.1">
    <property type="nucleotide sequence ID" value="NZ_VHQG01000001.1"/>
</dbReference>
<feature type="compositionally biased region" description="Low complexity" evidence="1">
    <location>
        <begin position="132"/>
        <end position="152"/>
    </location>
</feature>
<dbReference type="Proteomes" id="UP000316252">
    <property type="component" value="Unassembled WGS sequence"/>
</dbReference>
<feature type="transmembrane region" description="Helical" evidence="2">
    <location>
        <begin position="212"/>
        <end position="236"/>
    </location>
</feature>
<organism evidence="3 4">
    <name type="scientific">Schumannella soli</name>
    <dbReference type="NCBI Taxonomy" id="2590779"/>
    <lineage>
        <taxon>Bacteria</taxon>
        <taxon>Bacillati</taxon>
        <taxon>Actinomycetota</taxon>
        <taxon>Actinomycetes</taxon>
        <taxon>Micrococcales</taxon>
        <taxon>Microbacteriaceae</taxon>
        <taxon>Schumannella</taxon>
    </lineage>
</organism>
<gene>
    <name evidence="3" type="ORF">FJ657_02780</name>
</gene>
<evidence type="ECO:0000256" key="2">
    <source>
        <dbReference type="SAM" id="Phobius"/>
    </source>
</evidence>
<sequence length="543" mass="55781">MSDNSAGPAGPSSDDDLDPEDRPTTARLPQRDTSTPAGAAPPVSPYGAQYGQQPAPAQSTGQQPTAPQYGQQIPQPPQAPAQPGAEQWSVQQNPQQSWQAPAASAPQRPAAPQYGQPSATPQYGQSTGQQPTAPQYGQQATGQQPTAQYGQPASAQPTSQYGQQQPYATAPGSTGQQFAGGTGGPGGPAQPNAAYAGGQSGQPAPKKSARKLIIGLVAGGGALVLLIVGGIIFFSIGAANHAPSVAVSAFLDKLKAGQAKSAVASMSPKPSGDLTLIDDAVYKKGGGQVTDYTISRTSGTSVTARVEYKNGTSSNETFSVKSTGKDLFWDKYAVSGDALPTVRATSSAPAALTFSVNGKELKAEDTSKATSSFEFVALPGTYEFDYSGKGADQFSWETGSVEVAGLSESTVDSGDLSAKLSVELSDSGEEAANKAIDAFVQSCFDQKVLAPTGGCGFKINGTPGITYTNIRWSVTTRPDPDFGAWDGKGFSVISLFDGHYHVEADASNGSASGTSTGDVRSVSLLGQIVLQDDGSLKYESKQI</sequence>
<feature type="region of interest" description="Disordered" evidence="1">
    <location>
        <begin position="1"/>
        <end position="206"/>
    </location>
</feature>
<evidence type="ECO:0008006" key="5">
    <source>
        <dbReference type="Google" id="ProtNLM"/>
    </source>
</evidence>
<evidence type="ECO:0000256" key="1">
    <source>
        <dbReference type="SAM" id="MobiDB-lite"/>
    </source>
</evidence>
<keyword evidence="2" id="KW-1133">Transmembrane helix</keyword>
<feature type="compositionally biased region" description="Polar residues" evidence="1">
    <location>
        <begin position="115"/>
        <end position="131"/>
    </location>
</feature>
<feature type="compositionally biased region" description="Low complexity" evidence="1">
    <location>
        <begin position="81"/>
        <end position="113"/>
    </location>
</feature>